<proteinExistence type="inferred from homology"/>
<dbReference type="CDD" id="cd13970">
    <property type="entry name" value="ABC1_ADCK3"/>
    <property type="match status" value="1"/>
</dbReference>
<dbReference type="InterPro" id="IPR004147">
    <property type="entry name" value="ABC1_dom"/>
</dbReference>
<keyword evidence="4" id="KW-0067">ATP-binding</keyword>
<dbReference type="GO" id="GO:0016301">
    <property type="term" value="F:kinase activity"/>
    <property type="evidence" value="ECO:0007669"/>
    <property type="project" value="UniProtKB-KW"/>
</dbReference>
<dbReference type="PANTHER" id="PTHR43851:SF3">
    <property type="entry name" value="COENZYME Q8"/>
    <property type="match status" value="1"/>
</dbReference>
<dbReference type="RefSeq" id="WP_219866439.1">
    <property type="nucleotide sequence ID" value="NZ_JASSQD010000001.1"/>
</dbReference>
<evidence type="ECO:0000313" key="7">
    <source>
        <dbReference type="Proteomes" id="UP001223547"/>
    </source>
</evidence>
<dbReference type="PANTHER" id="PTHR43851">
    <property type="match status" value="1"/>
</dbReference>
<evidence type="ECO:0000313" key="6">
    <source>
        <dbReference type="EMBL" id="MDK9557100.1"/>
    </source>
</evidence>
<dbReference type="EMBL" id="JASSQD010000001">
    <property type="protein sequence ID" value="MDK9557100.1"/>
    <property type="molecule type" value="Genomic_DNA"/>
</dbReference>
<organism evidence="6 7">
    <name type="scientific">Marinobacter albus</name>
    <dbReference type="NCBI Taxonomy" id="3030833"/>
    <lineage>
        <taxon>Bacteria</taxon>
        <taxon>Pseudomonadati</taxon>
        <taxon>Pseudomonadota</taxon>
        <taxon>Gammaproteobacteria</taxon>
        <taxon>Pseudomonadales</taxon>
        <taxon>Marinobacteraceae</taxon>
        <taxon>Marinobacter</taxon>
    </lineage>
</organism>
<evidence type="ECO:0000256" key="4">
    <source>
        <dbReference type="ARBA" id="ARBA00022840"/>
    </source>
</evidence>
<dbReference type="InterPro" id="IPR011009">
    <property type="entry name" value="Kinase-like_dom_sf"/>
</dbReference>
<dbReference type="InterPro" id="IPR034646">
    <property type="entry name" value="ADCK3_dom"/>
</dbReference>
<evidence type="ECO:0000256" key="2">
    <source>
        <dbReference type="ARBA" id="ARBA00022679"/>
    </source>
</evidence>
<reference evidence="6 7" key="1">
    <citation type="submission" date="2023-05" db="EMBL/GenBank/DDBJ databases">
        <title>Marinobacter albus sp. nov., a marine bacterium isolated from sand in a coastal intertidal zone of huludao.</title>
        <authorList>
            <person name="Deng T."/>
        </authorList>
    </citation>
    <scope>NUCLEOTIDE SEQUENCE [LARGE SCALE GENOMIC DNA]</scope>
    <source>
        <strain evidence="6 7">M216</strain>
    </source>
</reference>
<feature type="domain" description="ABC1 atypical kinase-like" evidence="5">
    <location>
        <begin position="92"/>
        <end position="332"/>
    </location>
</feature>
<comment type="similarity">
    <text evidence="1">Belongs to the protein kinase superfamily. ADCK protein kinase family.</text>
</comment>
<sequence>MAKKPVTSRRGRFLKLAGMTASVAGQYAGQRARRMFRSENDEGAQSESYTRMAGQIADTLGELKGAVMKVGQIASQTQDFLPKEFSDALQTLQKEAPPMPFDVIVEQIESELGKPVSELFEYLQEKPYAAASIGQVHRARLHDGTDVIVKVQYPGVDESCDSDLKQLRMTLKLGGLLKMPREAVDQLFGEIRERLKEELDYVNEADNIRLFRKFHQNDNWVIIPSVVDSHSTRRVLTLELVEGDHVSEVTPERYDQETINLIGQRIFTTMADQLFRFQCIHGDPHAGNFAYRPDGSIIMYDFGCVKKLKPGIVESYRKALVAALEEDYQALDRHLIDLGARVESQPAVDEAYYAMWRDILIVPFNQDEPYDFAEADLHKHVAAKTSTVFKYLDYFKPPVESIFIDRMIAGHYWMLKRLGVQAAFRSELERYLETTPG</sequence>
<keyword evidence="7" id="KW-1185">Reference proteome</keyword>
<keyword evidence="3" id="KW-0547">Nucleotide-binding</keyword>
<comment type="caution">
    <text evidence="6">The sequence shown here is derived from an EMBL/GenBank/DDBJ whole genome shotgun (WGS) entry which is preliminary data.</text>
</comment>
<name>A0ABT7H9S1_9GAMM</name>
<accession>A0ABT7H9S1</accession>
<dbReference type="InterPro" id="IPR051409">
    <property type="entry name" value="Atypical_kinase_ADCK"/>
</dbReference>
<evidence type="ECO:0000256" key="1">
    <source>
        <dbReference type="ARBA" id="ARBA00009670"/>
    </source>
</evidence>
<dbReference type="Pfam" id="PF03109">
    <property type="entry name" value="ABC1"/>
    <property type="match status" value="1"/>
</dbReference>
<evidence type="ECO:0000259" key="5">
    <source>
        <dbReference type="Pfam" id="PF03109"/>
    </source>
</evidence>
<keyword evidence="2 6" id="KW-0808">Transferase</keyword>
<gene>
    <name evidence="6" type="ORF">QQF73_05625</name>
</gene>
<dbReference type="Proteomes" id="UP001223547">
    <property type="component" value="Unassembled WGS sequence"/>
</dbReference>
<dbReference type="SUPFAM" id="SSF56112">
    <property type="entry name" value="Protein kinase-like (PK-like)"/>
    <property type="match status" value="1"/>
</dbReference>
<protein>
    <submittedName>
        <fullName evidence="6">AarF/ABC1/UbiB kinase family protein</fullName>
        <ecNumber evidence="6">2.7.-.-</ecNumber>
    </submittedName>
</protein>
<keyword evidence="6" id="KW-0418">Kinase</keyword>
<evidence type="ECO:0000256" key="3">
    <source>
        <dbReference type="ARBA" id="ARBA00022741"/>
    </source>
</evidence>
<dbReference type="EC" id="2.7.-.-" evidence="6"/>